<name>A0AAW0FNU8_9APHY</name>
<comment type="caution">
    <text evidence="2">The sequence shown here is derived from an EMBL/GenBank/DDBJ whole genome shotgun (WGS) entry which is preliminary data.</text>
</comment>
<keyword evidence="3" id="KW-1185">Reference proteome</keyword>
<reference evidence="2 3" key="1">
    <citation type="submission" date="2022-09" db="EMBL/GenBank/DDBJ databases">
        <authorList>
            <person name="Palmer J.M."/>
        </authorList>
    </citation>
    <scope>NUCLEOTIDE SEQUENCE [LARGE SCALE GENOMIC DNA]</scope>
    <source>
        <strain evidence="2 3">DSM 7382</strain>
    </source>
</reference>
<protein>
    <submittedName>
        <fullName evidence="2">Uncharacterized protein</fullName>
    </submittedName>
</protein>
<accession>A0AAW0FNU8</accession>
<dbReference type="Proteomes" id="UP001385951">
    <property type="component" value="Unassembled WGS sequence"/>
</dbReference>
<dbReference type="EMBL" id="JASBNA010000035">
    <property type="protein sequence ID" value="KAK7682511.1"/>
    <property type="molecule type" value="Genomic_DNA"/>
</dbReference>
<dbReference type="AlphaFoldDB" id="A0AAW0FNU8"/>
<proteinExistence type="predicted"/>
<gene>
    <name evidence="2" type="ORF">QCA50_014311</name>
</gene>
<feature type="region of interest" description="Disordered" evidence="1">
    <location>
        <begin position="1"/>
        <end position="28"/>
    </location>
</feature>
<feature type="compositionally biased region" description="Low complexity" evidence="1">
    <location>
        <begin position="53"/>
        <end position="68"/>
    </location>
</feature>
<sequence length="135" mass="13879">MPKKATVVPKPAIRGVQRPPPGVMLPPSNVTSAAGGVLNRLRPAASQSAFRAGTGSSSTRSSSTTTSSIAAKLSGVQRPTTVVSKAASAKPSGIATGIRPPSRVPTSSHFTSYFGSSTTIFSSPRCHHFSHYSTQ</sequence>
<evidence type="ECO:0000313" key="2">
    <source>
        <dbReference type="EMBL" id="KAK7682511.1"/>
    </source>
</evidence>
<evidence type="ECO:0000256" key="1">
    <source>
        <dbReference type="SAM" id="MobiDB-lite"/>
    </source>
</evidence>
<organism evidence="2 3">
    <name type="scientific">Cerrena zonata</name>
    <dbReference type="NCBI Taxonomy" id="2478898"/>
    <lineage>
        <taxon>Eukaryota</taxon>
        <taxon>Fungi</taxon>
        <taxon>Dikarya</taxon>
        <taxon>Basidiomycota</taxon>
        <taxon>Agaricomycotina</taxon>
        <taxon>Agaricomycetes</taxon>
        <taxon>Polyporales</taxon>
        <taxon>Cerrenaceae</taxon>
        <taxon>Cerrena</taxon>
    </lineage>
</organism>
<evidence type="ECO:0000313" key="3">
    <source>
        <dbReference type="Proteomes" id="UP001385951"/>
    </source>
</evidence>
<feature type="region of interest" description="Disordered" evidence="1">
    <location>
        <begin position="45"/>
        <end position="105"/>
    </location>
</feature>